<proteinExistence type="predicted"/>
<keyword evidence="3" id="KW-1185">Reference proteome</keyword>
<feature type="transmembrane region" description="Helical" evidence="1">
    <location>
        <begin position="112"/>
        <end position="133"/>
    </location>
</feature>
<feature type="transmembrane region" description="Helical" evidence="1">
    <location>
        <begin position="81"/>
        <end position="100"/>
    </location>
</feature>
<evidence type="ECO:0000313" key="3">
    <source>
        <dbReference type="Proteomes" id="UP001334084"/>
    </source>
</evidence>
<dbReference type="RefSeq" id="XP_065330156.1">
    <property type="nucleotide sequence ID" value="XM_065474084.1"/>
</dbReference>
<evidence type="ECO:0000313" key="2">
    <source>
        <dbReference type="EMBL" id="WUR04011.1"/>
    </source>
</evidence>
<feature type="transmembrane region" description="Helical" evidence="1">
    <location>
        <begin position="363"/>
        <end position="379"/>
    </location>
</feature>
<dbReference type="EMBL" id="CP142732">
    <property type="protein sequence ID" value="WUR04011.1"/>
    <property type="molecule type" value="Genomic_DNA"/>
</dbReference>
<sequence length="414" mass="48102">MINIQNLSMNQYLPLLTLFSFIHTLLFSLLITQYHTKIIEHFFIYLNISNMYKMALIHSVIMNLPRIYFIISTDLYTQSTFINGFSATYLSLGMGLVILTAHYKTLIRFESFLKDIFALTGGLAIQALCLNGWQITPLHIRTAGLIFSIYLSLTLRLKYSPNRQNPQVTARMPFLFLKNINEFTTRHIYDLIILNLDNFHKQSIYTSMQILFSPVINTVVLLLYFKPIKDTQKILLSLFISFFTGLILMKSSKKQNSQIINYFYGLISSIFYITIFLDRSRLLIDHIGMFISKKFLDTVVSPVTMGFPEFLHLIYHSRRTSSSMSACSIINSNIFTTLCFGYLKRYFTGNNQNIVYSGDQVSVSFGTISVAVMFFNYIMKNQKLSKDLGSILIFIYFMFVMTFVLDYDKFIKKY</sequence>
<feature type="transmembrane region" description="Helical" evidence="1">
    <location>
        <begin position="322"/>
        <end position="343"/>
    </location>
</feature>
<dbReference type="Gene3D" id="1.20.1420.30">
    <property type="entry name" value="NCX, central ion-binding region"/>
    <property type="match status" value="1"/>
</dbReference>
<feature type="transmembrane region" description="Helical" evidence="1">
    <location>
        <begin position="388"/>
        <end position="405"/>
    </location>
</feature>
<dbReference type="Proteomes" id="UP001334084">
    <property type="component" value="Chromosome 7"/>
</dbReference>
<feature type="transmembrane region" description="Helical" evidence="1">
    <location>
        <begin position="231"/>
        <end position="249"/>
    </location>
</feature>
<keyword evidence="1" id="KW-0472">Membrane</keyword>
<accession>A0AAX4JE08</accession>
<gene>
    <name evidence="2" type="ORF">VNE69_07080</name>
</gene>
<evidence type="ECO:0000256" key="1">
    <source>
        <dbReference type="SAM" id="Phobius"/>
    </source>
</evidence>
<dbReference type="AlphaFoldDB" id="A0AAX4JE08"/>
<feature type="transmembrane region" description="Helical" evidence="1">
    <location>
        <begin position="261"/>
        <end position="278"/>
    </location>
</feature>
<keyword evidence="1" id="KW-1133">Transmembrane helix</keyword>
<reference evidence="2" key="1">
    <citation type="journal article" date="2024" name="BMC Genomics">
        <title>Functional annotation of a divergent genome using sequence and structure-based similarity.</title>
        <authorList>
            <person name="Svedberg D."/>
            <person name="Winiger R.R."/>
            <person name="Berg A."/>
            <person name="Sharma H."/>
            <person name="Tellgren-Roth C."/>
            <person name="Debrunner-Vossbrinck B.A."/>
            <person name="Vossbrinck C.R."/>
            <person name="Barandun J."/>
        </authorList>
    </citation>
    <scope>NUCLEOTIDE SEQUENCE</scope>
    <source>
        <strain evidence="2">Illinois isolate</strain>
    </source>
</reference>
<feature type="transmembrane region" description="Helical" evidence="1">
    <location>
        <begin position="12"/>
        <end position="30"/>
    </location>
</feature>
<dbReference type="InterPro" id="IPR044880">
    <property type="entry name" value="NCX_ion-bd_dom_sf"/>
</dbReference>
<organism evidence="2 3">
    <name type="scientific">Vairimorpha necatrix</name>
    <dbReference type="NCBI Taxonomy" id="6039"/>
    <lineage>
        <taxon>Eukaryota</taxon>
        <taxon>Fungi</taxon>
        <taxon>Fungi incertae sedis</taxon>
        <taxon>Microsporidia</taxon>
        <taxon>Nosematidae</taxon>
        <taxon>Vairimorpha</taxon>
    </lineage>
</organism>
<name>A0AAX4JE08_9MICR</name>
<keyword evidence="1" id="KW-0812">Transmembrane</keyword>
<dbReference type="KEGG" id="vnx:VNE69_07080"/>
<feature type="transmembrane region" description="Helical" evidence="1">
    <location>
        <begin position="204"/>
        <end position="225"/>
    </location>
</feature>
<protein>
    <submittedName>
        <fullName evidence="2">Cation/calcium exchanger</fullName>
    </submittedName>
</protein>
<dbReference type="GeneID" id="90541836"/>